<evidence type="ECO:0000313" key="11">
    <source>
        <dbReference type="Proteomes" id="UP000639338"/>
    </source>
</evidence>
<comment type="subcellular location">
    <subcellularLocation>
        <location evidence="1">Endoplasmic reticulum membrane</location>
        <topology evidence="1">Multi-pass membrane protein</topology>
    </subcellularLocation>
</comment>
<evidence type="ECO:0000256" key="3">
    <source>
        <dbReference type="ARBA" id="ARBA00022692"/>
    </source>
</evidence>
<evidence type="ECO:0000256" key="8">
    <source>
        <dbReference type="SAM" id="MobiDB-lite"/>
    </source>
</evidence>
<accession>A0A834Y3L3</accession>
<dbReference type="GO" id="GO:0005789">
    <property type="term" value="C:endoplasmic reticulum membrane"/>
    <property type="evidence" value="ECO:0007669"/>
    <property type="project" value="UniProtKB-SubCell"/>
</dbReference>
<evidence type="ECO:0000256" key="6">
    <source>
        <dbReference type="ARBA" id="ARBA00023098"/>
    </source>
</evidence>
<keyword evidence="11" id="KW-1185">Reference proteome</keyword>
<evidence type="ECO:0000313" key="10">
    <source>
        <dbReference type="EMBL" id="KAF7996878.1"/>
    </source>
</evidence>
<feature type="compositionally biased region" description="Basic and acidic residues" evidence="8">
    <location>
        <begin position="309"/>
        <end position="327"/>
    </location>
</feature>
<dbReference type="InterPro" id="IPR009617">
    <property type="entry name" value="Seipin"/>
</dbReference>
<keyword evidence="5 9" id="KW-1133">Transmembrane helix</keyword>
<feature type="transmembrane region" description="Helical" evidence="9">
    <location>
        <begin position="35"/>
        <end position="60"/>
    </location>
</feature>
<keyword evidence="7 9" id="KW-0472">Membrane</keyword>
<keyword evidence="4" id="KW-0256">Endoplasmic reticulum</keyword>
<dbReference type="GO" id="GO:0006629">
    <property type="term" value="P:lipid metabolic process"/>
    <property type="evidence" value="ECO:0007669"/>
    <property type="project" value="UniProtKB-KW"/>
</dbReference>
<reference evidence="10 11" key="1">
    <citation type="submission" date="2020-08" db="EMBL/GenBank/DDBJ databases">
        <title>Aphidius gifuensis genome sequencing and assembly.</title>
        <authorList>
            <person name="Du Z."/>
        </authorList>
    </citation>
    <scope>NUCLEOTIDE SEQUENCE [LARGE SCALE GENOMIC DNA]</scope>
    <source>
        <strain evidence="10">YNYX2018</strain>
        <tissue evidence="10">Adults</tissue>
    </source>
</reference>
<comment type="caution">
    <text evidence="10">The sequence shown here is derived from an EMBL/GenBank/DDBJ whole genome shotgun (WGS) entry which is preliminary data.</text>
</comment>
<feature type="transmembrane region" description="Helical" evidence="9">
    <location>
        <begin position="232"/>
        <end position="255"/>
    </location>
</feature>
<feature type="region of interest" description="Disordered" evidence="8">
    <location>
        <begin position="305"/>
        <end position="334"/>
    </location>
</feature>
<dbReference type="PANTHER" id="PTHR21212">
    <property type="entry name" value="BERNARDINELLI-SEIP CONGENITAL LIPODYSTROPHY 2 HOMOLOG BSCL2 PROTEIN"/>
    <property type="match status" value="1"/>
</dbReference>
<organism evidence="10 11">
    <name type="scientific">Aphidius gifuensis</name>
    <name type="common">Parasitoid wasp</name>
    <dbReference type="NCBI Taxonomy" id="684658"/>
    <lineage>
        <taxon>Eukaryota</taxon>
        <taxon>Metazoa</taxon>
        <taxon>Ecdysozoa</taxon>
        <taxon>Arthropoda</taxon>
        <taxon>Hexapoda</taxon>
        <taxon>Insecta</taxon>
        <taxon>Pterygota</taxon>
        <taxon>Neoptera</taxon>
        <taxon>Endopterygota</taxon>
        <taxon>Hymenoptera</taxon>
        <taxon>Apocrita</taxon>
        <taxon>Ichneumonoidea</taxon>
        <taxon>Braconidae</taxon>
        <taxon>Aphidiinae</taxon>
        <taxon>Aphidius</taxon>
    </lineage>
</organism>
<keyword evidence="3 9" id="KW-0812">Transmembrane</keyword>
<dbReference type="GO" id="GO:0140042">
    <property type="term" value="P:lipid droplet formation"/>
    <property type="evidence" value="ECO:0007669"/>
    <property type="project" value="UniProtKB-ARBA"/>
</dbReference>
<dbReference type="OrthoDB" id="3990054at2759"/>
<proteinExistence type="predicted"/>
<dbReference type="Pfam" id="PF06775">
    <property type="entry name" value="Seipin"/>
    <property type="match status" value="1"/>
</dbReference>
<protein>
    <recommendedName>
        <fullName evidence="2">Seipin</fullName>
    </recommendedName>
</protein>
<dbReference type="CDD" id="cd23995">
    <property type="entry name" value="Seipin_BSCL2_like"/>
    <property type="match status" value="1"/>
</dbReference>
<dbReference type="Proteomes" id="UP000639338">
    <property type="component" value="Unassembled WGS sequence"/>
</dbReference>
<gene>
    <name evidence="10" type="ORF">HCN44_002524</name>
</gene>
<evidence type="ECO:0000256" key="9">
    <source>
        <dbReference type="SAM" id="Phobius"/>
    </source>
</evidence>
<evidence type="ECO:0000256" key="5">
    <source>
        <dbReference type="ARBA" id="ARBA00022989"/>
    </source>
</evidence>
<dbReference type="AlphaFoldDB" id="A0A834Y3L3"/>
<evidence type="ECO:0000256" key="7">
    <source>
        <dbReference type="ARBA" id="ARBA00023136"/>
    </source>
</evidence>
<evidence type="ECO:0000256" key="2">
    <source>
        <dbReference type="ARBA" id="ARBA00022064"/>
    </source>
</evidence>
<keyword evidence="6" id="KW-0443">Lipid metabolism</keyword>
<evidence type="ECO:0000256" key="4">
    <source>
        <dbReference type="ARBA" id="ARBA00022824"/>
    </source>
</evidence>
<dbReference type="EMBL" id="JACMRX010000001">
    <property type="protein sequence ID" value="KAF7996878.1"/>
    <property type="molecule type" value="Genomic_DNA"/>
</dbReference>
<sequence length="334" mass="38429">MFFTKFIREFNDKLFNAKQQTTQNVQLMQIAFFKAGIIVISSIVIVWISIFLYTAFYWAYMPSMIHMRPVHLEFESCEKNKGICSFPSASVQLTKKQQLLMVGQPYKIYLHLEMPESNANKELGMFMVCANLFSRDGHMVDKSCRPTMLHYRSGLLQILKTLVFSPMLVFDTREEKQNIVVELFSSFIENQNHPVTSVDIRIQSQNIEFYSAAIGIQAHLSGLRYLMFHWPIISAIIGISTNLFFIALVCILSYLRFAPEDNGTIELFTYKKDSKDESTNDKLSLESLTVNETLMLDDVQNFSDDITDTSDHDSSMSRFIEELKPTDEPSTSVD</sequence>
<name>A0A834Y3L3_APHGI</name>
<dbReference type="PANTHER" id="PTHR21212:SF0">
    <property type="entry name" value="SEIPIN"/>
    <property type="match status" value="1"/>
</dbReference>
<evidence type="ECO:0000256" key="1">
    <source>
        <dbReference type="ARBA" id="ARBA00004477"/>
    </source>
</evidence>